<dbReference type="GO" id="GO:0016042">
    <property type="term" value="P:lipid catabolic process"/>
    <property type="evidence" value="ECO:0007669"/>
    <property type="project" value="UniProtKB-UniRule"/>
</dbReference>
<dbReference type="EnsemblMetazoa" id="XM_022788553">
    <property type="protein sequence ID" value="XP_022644288"/>
    <property type="gene ID" value="LOC111243272"/>
</dbReference>
<dbReference type="GeneID" id="111243272"/>
<dbReference type="GO" id="GO:0016020">
    <property type="term" value="C:membrane"/>
    <property type="evidence" value="ECO:0007669"/>
    <property type="project" value="TreeGrafter"/>
</dbReference>
<keyword evidence="2 4" id="KW-0442">Lipid degradation</keyword>
<dbReference type="RefSeq" id="XP_022644290.1">
    <property type="nucleotide sequence ID" value="XM_022788555.1"/>
</dbReference>
<feature type="active site" description="Nucleophile" evidence="4">
    <location>
        <position position="346"/>
    </location>
</feature>
<dbReference type="RefSeq" id="XP_022644293.1">
    <property type="nucleotide sequence ID" value="XM_022788558.1"/>
</dbReference>
<dbReference type="PANTHER" id="PTHR24185">
    <property type="entry name" value="CALCIUM-INDEPENDENT PHOSPHOLIPASE A2-GAMMA"/>
    <property type="match status" value="1"/>
</dbReference>
<dbReference type="Gene3D" id="3.40.1090.10">
    <property type="entry name" value="Cytosolic phospholipase A2 catalytic domain"/>
    <property type="match status" value="1"/>
</dbReference>
<dbReference type="EnsemblMetazoa" id="XM_022788558">
    <property type="protein sequence ID" value="XP_022644293"/>
    <property type="gene ID" value="LOC111243272"/>
</dbReference>
<dbReference type="Pfam" id="PF01734">
    <property type="entry name" value="Patatin"/>
    <property type="match status" value="1"/>
</dbReference>
<dbReference type="InterPro" id="IPR045217">
    <property type="entry name" value="PNPLA8-like"/>
</dbReference>
<dbReference type="InterPro" id="IPR002641">
    <property type="entry name" value="PNPLA_dom"/>
</dbReference>
<evidence type="ECO:0000256" key="4">
    <source>
        <dbReference type="PROSITE-ProRule" id="PRU01161"/>
    </source>
</evidence>
<dbReference type="RefSeq" id="XP_022644289.1">
    <property type="nucleotide sequence ID" value="XM_022788554.1"/>
</dbReference>
<feature type="domain" description="PNPLA" evidence="6">
    <location>
        <begin position="308"/>
        <end position="502"/>
    </location>
</feature>
<dbReference type="EnsemblMetazoa" id="XM_022788555">
    <property type="protein sequence ID" value="XP_022644290"/>
    <property type="gene ID" value="LOC111243272"/>
</dbReference>
<dbReference type="EnsemblMetazoa" id="XM_022788556">
    <property type="protein sequence ID" value="XP_022644291"/>
    <property type="gene ID" value="LOC111243272"/>
</dbReference>
<keyword evidence="8" id="KW-1185">Reference proteome</keyword>
<feature type="region of interest" description="Disordered" evidence="5">
    <location>
        <begin position="131"/>
        <end position="164"/>
    </location>
</feature>
<name>A0A7M7M363_VARDE</name>
<dbReference type="PANTHER" id="PTHR24185:SF1">
    <property type="entry name" value="CALCIUM-INDEPENDENT PHOSPHOLIPASE A2-GAMMA"/>
    <property type="match status" value="1"/>
</dbReference>
<evidence type="ECO:0000313" key="7">
    <source>
        <dbReference type="EnsemblMetazoa" id="XP_022644289"/>
    </source>
</evidence>
<dbReference type="InParanoid" id="A0A7M7M363"/>
<proteinExistence type="predicted"/>
<feature type="active site" description="Proton acceptor" evidence="4">
    <location>
        <position position="489"/>
    </location>
</feature>
<accession>A0A7M7M363</accession>
<dbReference type="EnsemblMetazoa" id="XM_022788557">
    <property type="protein sequence ID" value="XP_022644292"/>
    <property type="gene ID" value="LOC111243272"/>
</dbReference>
<dbReference type="RefSeq" id="XP_022644288.1">
    <property type="nucleotide sequence ID" value="XM_022788553.1"/>
</dbReference>
<protein>
    <recommendedName>
        <fullName evidence="6">PNPLA domain-containing protein</fullName>
    </recommendedName>
</protein>
<dbReference type="KEGG" id="vde:111243272"/>
<feature type="short sequence motif" description="GXSXG" evidence="4">
    <location>
        <begin position="344"/>
        <end position="348"/>
    </location>
</feature>
<evidence type="ECO:0000313" key="8">
    <source>
        <dbReference type="Proteomes" id="UP000594260"/>
    </source>
</evidence>
<evidence type="ECO:0000256" key="3">
    <source>
        <dbReference type="ARBA" id="ARBA00023098"/>
    </source>
</evidence>
<feature type="compositionally biased region" description="Basic and acidic residues" evidence="5">
    <location>
        <begin position="131"/>
        <end position="141"/>
    </location>
</feature>
<evidence type="ECO:0000256" key="1">
    <source>
        <dbReference type="ARBA" id="ARBA00022801"/>
    </source>
</evidence>
<dbReference type="AlphaFoldDB" id="A0A7M7M363"/>
<dbReference type="InterPro" id="IPR016035">
    <property type="entry name" value="Acyl_Trfase/lysoPLipase"/>
</dbReference>
<dbReference type="Proteomes" id="UP000594260">
    <property type="component" value="Unplaced"/>
</dbReference>
<dbReference type="EnsemblMetazoa" id="XM_022788554">
    <property type="protein sequence ID" value="XP_022644289"/>
    <property type="gene ID" value="LOC111243272"/>
</dbReference>
<evidence type="ECO:0000256" key="2">
    <source>
        <dbReference type="ARBA" id="ARBA00022963"/>
    </source>
</evidence>
<dbReference type="OrthoDB" id="630895at2759"/>
<keyword evidence="1 4" id="KW-0378">Hydrolase</keyword>
<dbReference type="CDD" id="cd07211">
    <property type="entry name" value="Pat_PNPLA8"/>
    <property type="match status" value="1"/>
</dbReference>
<sequence length="639" mass="72216">MSFPMRFVRLKRLQRSITGYAGVTVPLRAAMSTVKIPRKLYESALQAWSQVVENASDQWRRILSRDQVSKLEPRLGVQLNDANQENVRGNSGKGQTVLGPLLDDAISEETIGHDVIKDDVLERALKEDRAQATKNNVEKVDQSASENSEVDVEERTKGTTSVPVSTAISDSATTTKEAKRNIPVELLLRTQDDIDARSRHLIRAIQLADLPSVMTQRSVGTHVEIDTFQGQVGDVFSLTIPFCRLEEFSEHLLRYPNSRATVINDKALSVLLEVKMKTRDEPVRALTRQCLSVLGYAEPPRGPGIRILSIDGGGVRGLLVIEVLRQLEKCTGRKISELFDYVVGVSTGAILVGILTALQKDLDECHRLYRNMSSTVFQQSSWWGTGKLVWNHAYYDTMQWQQILQELYGDLTMIHSSRIQDMPRVGILSAIVNKQQLVPFLFRNYQLPPRDESYYAGSCSPHVWEAVRASSSAPFYFEEFHYNGDVHQDGGIIQNNPTAAAIHESRLLWPDEKIQCVVSIGSGRYIPEESPSSCARSTSLKTKIVKIVDSATDTEAVHTLCNDLLPPGTYFRFNPYLSEPFTLDETRPEKMDKLRHDAQMYLRRNGKKFERAAELLVQPRTIFQRCKDYFKDNVQERLV</sequence>
<feature type="short sequence motif" description="DGA/G" evidence="4">
    <location>
        <begin position="489"/>
        <end position="491"/>
    </location>
</feature>
<dbReference type="SUPFAM" id="SSF52151">
    <property type="entry name" value="FabD/lysophospholipase-like"/>
    <property type="match status" value="1"/>
</dbReference>
<dbReference type="GO" id="GO:0019369">
    <property type="term" value="P:arachidonate metabolic process"/>
    <property type="evidence" value="ECO:0007669"/>
    <property type="project" value="TreeGrafter"/>
</dbReference>
<dbReference type="PROSITE" id="PS51635">
    <property type="entry name" value="PNPLA"/>
    <property type="match status" value="1"/>
</dbReference>
<dbReference type="GO" id="GO:0047499">
    <property type="term" value="F:calcium-independent phospholipase A2 activity"/>
    <property type="evidence" value="ECO:0007669"/>
    <property type="project" value="TreeGrafter"/>
</dbReference>
<evidence type="ECO:0000256" key="5">
    <source>
        <dbReference type="SAM" id="MobiDB-lite"/>
    </source>
</evidence>
<feature type="short sequence motif" description="GXGXXG" evidence="4">
    <location>
        <begin position="312"/>
        <end position="317"/>
    </location>
</feature>
<reference evidence="7" key="1">
    <citation type="submission" date="2021-01" db="UniProtKB">
        <authorList>
            <consortium name="EnsemblMetazoa"/>
        </authorList>
    </citation>
    <scope>IDENTIFICATION</scope>
</reference>
<evidence type="ECO:0000259" key="6">
    <source>
        <dbReference type="PROSITE" id="PS51635"/>
    </source>
</evidence>
<keyword evidence="3 4" id="KW-0443">Lipid metabolism</keyword>
<organism evidence="7 8">
    <name type="scientific">Varroa destructor</name>
    <name type="common">Honeybee mite</name>
    <dbReference type="NCBI Taxonomy" id="109461"/>
    <lineage>
        <taxon>Eukaryota</taxon>
        <taxon>Metazoa</taxon>
        <taxon>Ecdysozoa</taxon>
        <taxon>Arthropoda</taxon>
        <taxon>Chelicerata</taxon>
        <taxon>Arachnida</taxon>
        <taxon>Acari</taxon>
        <taxon>Parasitiformes</taxon>
        <taxon>Mesostigmata</taxon>
        <taxon>Gamasina</taxon>
        <taxon>Dermanyssoidea</taxon>
        <taxon>Varroidae</taxon>
        <taxon>Varroa</taxon>
    </lineage>
</organism>
<dbReference type="RefSeq" id="XP_022644292.1">
    <property type="nucleotide sequence ID" value="XM_022788557.1"/>
</dbReference>
<dbReference type="RefSeq" id="XP_022644291.1">
    <property type="nucleotide sequence ID" value="XM_022788556.1"/>
</dbReference>